<dbReference type="EMBL" id="POTY01000068">
    <property type="protein sequence ID" value="PZG18630.1"/>
    <property type="molecule type" value="Genomic_DNA"/>
</dbReference>
<dbReference type="Proteomes" id="UP000248924">
    <property type="component" value="Unassembled WGS sequence"/>
</dbReference>
<protein>
    <recommendedName>
        <fullName evidence="2">FAD dependent oxidoreductase domain-containing protein</fullName>
    </recommendedName>
</protein>
<dbReference type="InterPro" id="IPR006076">
    <property type="entry name" value="FAD-dep_OxRdtase"/>
</dbReference>
<dbReference type="SUPFAM" id="SSF54373">
    <property type="entry name" value="FAD-linked reductases, C-terminal domain"/>
    <property type="match status" value="1"/>
</dbReference>
<comment type="caution">
    <text evidence="3">The sequence shown here is derived from an EMBL/GenBank/DDBJ whole genome shotgun (WGS) entry which is preliminary data.</text>
</comment>
<gene>
    <name evidence="3" type="ORF">C1I95_13210</name>
</gene>
<accession>A0A2W2EYI9</accession>
<dbReference type="Pfam" id="PF01266">
    <property type="entry name" value="DAO"/>
    <property type="match status" value="1"/>
</dbReference>
<evidence type="ECO:0000256" key="1">
    <source>
        <dbReference type="SAM" id="MobiDB-lite"/>
    </source>
</evidence>
<keyword evidence="4" id="KW-1185">Reference proteome</keyword>
<feature type="region of interest" description="Disordered" evidence="1">
    <location>
        <begin position="1"/>
        <end position="38"/>
    </location>
</feature>
<reference evidence="3 4" key="1">
    <citation type="submission" date="2018-01" db="EMBL/GenBank/DDBJ databases">
        <title>Draft genome sequence of Jishengella sp. NA12.</title>
        <authorList>
            <person name="Sahin N."/>
            <person name="Ay H."/>
            <person name="Saygin H."/>
        </authorList>
    </citation>
    <scope>NUCLEOTIDE SEQUENCE [LARGE SCALE GENOMIC DNA]</scope>
    <source>
        <strain evidence="3 4">NA12</strain>
    </source>
</reference>
<dbReference type="PANTHER" id="PTHR13847">
    <property type="entry name" value="SARCOSINE DEHYDROGENASE-RELATED"/>
    <property type="match status" value="1"/>
</dbReference>
<dbReference type="SUPFAM" id="SSF51905">
    <property type="entry name" value="FAD/NAD(P)-binding domain"/>
    <property type="match status" value="1"/>
</dbReference>
<name>A0A2W2EYI9_9ACTN</name>
<dbReference type="InterPro" id="IPR036188">
    <property type="entry name" value="FAD/NAD-bd_sf"/>
</dbReference>
<evidence type="ECO:0000313" key="4">
    <source>
        <dbReference type="Proteomes" id="UP000248924"/>
    </source>
</evidence>
<feature type="domain" description="FAD dependent oxidoreductase" evidence="2">
    <location>
        <begin position="47"/>
        <end position="383"/>
    </location>
</feature>
<proteinExistence type="predicted"/>
<dbReference type="AlphaFoldDB" id="A0A2W2EYI9"/>
<evidence type="ECO:0000313" key="3">
    <source>
        <dbReference type="EMBL" id="PZG18630.1"/>
    </source>
</evidence>
<dbReference type="Gene3D" id="3.30.9.10">
    <property type="entry name" value="D-Amino Acid Oxidase, subunit A, domain 2"/>
    <property type="match status" value="1"/>
</dbReference>
<sequence length="408" mass="43275">MRSRSVRPSAVPTKTDRPVETAPTYWLRGTGDGDGQPPTALPGRVGVLVVGGGLMGVASAYWLARRGLDVLVCEARRLGYGASGRNIGVVLPAPRPTEDCALLDEVLHEERVDAGYQEAGHLTLASSAQVWDRVRAEVARRPAGAAPLHALTRPECEDLLGMRINRRFAGGRWATDGRGVDPVRLVDGLGRAAREHGAAVATGTRVRTVAPVRGGGRLAADTSRGRVIADAVVLACHLDIGRFVPSLAGALTPARGQVLATAPTRPMFRFGMAVDWGSVYWRQAADGTILLGGGRQVDPDREQSPRALVNPRIQRHLDGFLPDAFPDLPPLRTSQRWAGVMDCTPDGRPVVGRVTGQADRWVIGGFGGHGIPPALATARALAEAVATGTDPELLAPFAPDRFHPSDQP</sequence>
<organism evidence="3 4">
    <name type="scientific">Micromonospora craterilacus</name>
    <dbReference type="NCBI Taxonomy" id="1655439"/>
    <lineage>
        <taxon>Bacteria</taxon>
        <taxon>Bacillati</taxon>
        <taxon>Actinomycetota</taxon>
        <taxon>Actinomycetes</taxon>
        <taxon>Micromonosporales</taxon>
        <taxon>Micromonosporaceae</taxon>
        <taxon>Micromonospora</taxon>
    </lineage>
</organism>
<evidence type="ECO:0000259" key="2">
    <source>
        <dbReference type="Pfam" id="PF01266"/>
    </source>
</evidence>
<dbReference type="PRINTS" id="PR00420">
    <property type="entry name" value="RNGMNOXGNASE"/>
</dbReference>
<dbReference type="GO" id="GO:0005737">
    <property type="term" value="C:cytoplasm"/>
    <property type="evidence" value="ECO:0007669"/>
    <property type="project" value="TreeGrafter"/>
</dbReference>
<dbReference type="Gene3D" id="3.50.50.60">
    <property type="entry name" value="FAD/NAD(P)-binding domain"/>
    <property type="match status" value="1"/>
</dbReference>